<comment type="pathway">
    <text evidence="3">Protein modification; protein ubiquitination.</text>
</comment>
<evidence type="ECO:0000313" key="18">
    <source>
        <dbReference type="Proteomes" id="UP001054252"/>
    </source>
</evidence>
<keyword evidence="7" id="KW-0479">Metal-binding</keyword>
<evidence type="ECO:0000256" key="11">
    <source>
        <dbReference type="ARBA" id="ARBA00022989"/>
    </source>
</evidence>
<evidence type="ECO:0000256" key="10">
    <source>
        <dbReference type="ARBA" id="ARBA00022833"/>
    </source>
</evidence>
<organism evidence="17 18">
    <name type="scientific">Rubroshorea leprosula</name>
    <dbReference type="NCBI Taxonomy" id="152421"/>
    <lineage>
        <taxon>Eukaryota</taxon>
        <taxon>Viridiplantae</taxon>
        <taxon>Streptophyta</taxon>
        <taxon>Embryophyta</taxon>
        <taxon>Tracheophyta</taxon>
        <taxon>Spermatophyta</taxon>
        <taxon>Magnoliopsida</taxon>
        <taxon>eudicotyledons</taxon>
        <taxon>Gunneridae</taxon>
        <taxon>Pentapetalae</taxon>
        <taxon>rosids</taxon>
        <taxon>malvids</taxon>
        <taxon>Malvales</taxon>
        <taxon>Dipterocarpaceae</taxon>
        <taxon>Rubroshorea</taxon>
    </lineage>
</organism>
<dbReference type="PROSITE" id="PS50089">
    <property type="entry name" value="ZF_RING_2"/>
    <property type="match status" value="1"/>
</dbReference>
<evidence type="ECO:0000256" key="3">
    <source>
        <dbReference type="ARBA" id="ARBA00004906"/>
    </source>
</evidence>
<dbReference type="AlphaFoldDB" id="A0AAV5I2A5"/>
<evidence type="ECO:0000256" key="9">
    <source>
        <dbReference type="ARBA" id="ARBA00022786"/>
    </source>
</evidence>
<dbReference type="PANTHER" id="PTHR46719:SF18">
    <property type="entry name" value="FINGER PROTEIN ATL2I, PUTATIVE-RELATED"/>
    <property type="match status" value="1"/>
</dbReference>
<evidence type="ECO:0000256" key="4">
    <source>
        <dbReference type="ARBA" id="ARBA00012483"/>
    </source>
</evidence>
<keyword evidence="6 15" id="KW-0812">Transmembrane</keyword>
<evidence type="ECO:0000313" key="17">
    <source>
        <dbReference type="EMBL" id="GKU91494.1"/>
    </source>
</evidence>
<evidence type="ECO:0000256" key="1">
    <source>
        <dbReference type="ARBA" id="ARBA00000900"/>
    </source>
</evidence>
<dbReference type="Pfam" id="PF13639">
    <property type="entry name" value="zf-RING_2"/>
    <property type="match status" value="1"/>
</dbReference>
<dbReference type="Proteomes" id="UP001054252">
    <property type="component" value="Unassembled WGS sequence"/>
</dbReference>
<keyword evidence="9" id="KW-0833">Ubl conjugation pathway</keyword>
<comment type="catalytic activity">
    <reaction evidence="1">
        <text>S-ubiquitinyl-[E2 ubiquitin-conjugating enzyme]-L-cysteine + [acceptor protein]-L-lysine = [E2 ubiquitin-conjugating enzyme]-L-cysteine + N(6)-ubiquitinyl-[acceptor protein]-L-lysine.</text>
        <dbReference type="EC" id="2.3.2.27"/>
    </reaction>
</comment>
<gene>
    <name evidence="17" type="ORF">SLEP1_g5360</name>
</gene>
<dbReference type="GO" id="GO:0061630">
    <property type="term" value="F:ubiquitin protein ligase activity"/>
    <property type="evidence" value="ECO:0007669"/>
    <property type="project" value="UniProtKB-EC"/>
</dbReference>
<dbReference type="EC" id="2.3.2.27" evidence="4"/>
<keyword evidence="10" id="KW-0862">Zinc</keyword>
<reference evidence="17 18" key="1">
    <citation type="journal article" date="2021" name="Commun. Biol.">
        <title>The genome of Shorea leprosula (Dipterocarpaceae) highlights the ecological relevance of drought in aseasonal tropical rainforests.</title>
        <authorList>
            <person name="Ng K.K.S."/>
            <person name="Kobayashi M.J."/>
            <person name="Fawcett J.A."/>
            <person name="Hatakeyama M."/>
            <person name="Paape T."/>
            <person name="Ng C.H."/>
            <person name="Ang C.C."/>
            <person name="Tnah L.H."/>
            <person name="Lee C.T."/>
            <person name="Nishiyama T."/>
            <person name="Sese J."/>
            <person name="O'Brien M.J."/>
            <person name="Copetti D."/>
            <person name="Mohd Noor M.I."/>
            <person name="Ong R.C."/>
            <person name="Putra M."/>
            <person name="Sireger I.Z."/>
            <person name="Indrioko S."/>
            <person name="Kosugi Y."/>
            <person name="Izuno A."/>
            <person name="Isagi Y."/>
            <person name="Lee S.L."/>
            <person name="Shimizu K.K."/>
        </authorList>
    </citation>
    <scope>NUCLEOTIDE SEQUENCE [LARGE SCALE GENOMIC DNA]</scope>
    <source>
        <strain evidence="17">214</strain>
    </source>
</reference>
<keyword evidence="5" id="KW-0808">Transferase</keyword>
<evidence type="ECO:0000256" key="13">
    <source>
        <dbReference type="ARBA" id="ARBA00024209"/>
    </source>
</evidence>
<evidence type="ECO:0000256" key="14">
    <source>
        <dbReference type="PROSITE-ProRule" id="PRU00175"/>
    </source>
</evidence>
<feature type="domain" description="RING-type" evidence="16">
    <location>
        <begin position="101"/>
        <end position="143"/>
    </location>
</feature>
<dbReference type="InterPro" id="IPR045899">
    <property type="entry name" value="ATL71-like"/>
</dbReference>
<feature type="transmembrane region" description="Helical" evidence="15">
    <location>
        <begin position="17"/>
        <end position="42"/>
    </location>
</feature>
<sequence>MNATTDYPLNVSGNYKFVLAFGISIGALLLIFIIIVVSYYLCTCKRQPLHPPDYQSTSSSDDQDDSVTIELGLDQSNLLNCPKFLYSQAKLDRGDSMVSTCSICLTEYKEDDVLRLLPDCNHIFHLDCVDPWLKLHPTCPICRHSSIPPVEVAALTRRRQYFRPWFTPSMHY</sequence>
<keyword evidence="8 14" id="KW-0863">Zinc-finger</keyword>
<proteinExistence type="inferred from homology"/>
<evidence type="ECO:0000256" key="6">
    <source>
        <dbReference type="ARBA" id="ARBA00022692"/>
    </source>
</evidence>
<keyword evidence="18" id="KW-1185">Reference proteome</keyword>
<keyword evidence="12 15" id="KW-0472">Membrane</keyword>
<dbReference type="InterPro" id="IPR001841">
    <property type="entry name" value="Znf_RING"/>
</dbReference>
<evidence type="ECO:0000256" key="15">
    <source>
        <dbReference type="SAM" id="Phobius"/>
    </source>
</evidence>
<evidence type="ECO:0000256" key="8">
    <source>
        <dbReference type="ARBA" id="ARBA00022771"/>
    </source>
</evidence>
<comment type="subcellular location">
    <subcellularLocation>
        <location evidence="2">Membrane</location>
        <topology evidence="2">Single-pass membrane protein</topology>
    </subcellularLocation>
</comment>
<accession>A0AAV5I2A5</accession>
<keyword evidence="11 15" id="KW-1133">Transmembrane helix</keyword>
<dbReference type="GO" id="GO:0016020">
    <property type="term" value="C:membrane"/>
    <property type="evidence" value="ECO:0007669"/>
    <property type="project" value="UniProtKB-SubCell"/>
</dbReference>
<evidence type="ECO:0000259" key="16">
    <source>
        <dbReference type="PROSITE" id="PS50089"/>
    </source>
</evidence>
<protein>
    <recommendedName>
        <fullName evidence="4">RING-type E3 ubiquitin transferase</fullName>
        <ecNumber evidence="4">2.3.2.27</ecNumber>
    </recommendedName>
</protein>
<comment type="caution">
    <text evidence="17">The sequence shown here is derived from an EMBL/GenBank/DDBJ whole genome shotgun (WGS) entry which is preliminary data.</text>
</comment>
<dbReference type="EMBL" id="BPVZ01000005">
    <property type="protein sequence ID" value="GKU91494.1"/>
    <property type="molecule type" value="Genomic_DNA"/>
</dbReference>
<dbReference type="PANTHER" id="PTHR46719">
    <property type="entry name" value="TRANSCRIPTION FACTOR C2H2 FAMILY-RELATED"/>
    <property type="match status" value="1"/>
</dbReference>
<dbReference type="SUPFAM" id="SSF57850">
    <property type="entry name" value="RING/U-box"/>
    <property type="match status" value="1"/>
</dbReference>
<evidence type="ECO:0000256" key="7">
    <source>
        <dbReference type="ARBA" id="ARBA00022723"/>
    </source>
</evidence>
<evidence type="ECO:0000256" key="12">
    <source>
        <dbReference type="ARBA" id="ARBA00023136"/>
    </source>
</evidence>
<dbReference type="GO" id="GO:0008270">
    <property type="term" value="F:zinc ion binding"/>
    <property type="evidence" value="ECO:0007669"/>
    <property type="project" value="UniProtKB-KW"/>
</dbReference>
<dbReference type="SMART" id="SM00184">
    <property type="entry name" value="RING"/>
    <property type="match status" value="1"/>
</dbReference>
<name>A0AAV5I2A5_9ROSI</name>
<dbReference type="FunFam" id="3.30.40.10:FF:000187">
    <property type="entry name" value="E3 ubiquitin-protein ligase ATL6"/>
    <property type="match status" value="1"/>
</dbReference>
<evidence type="ECO:0000256" key="5">
    <source>
        <dbReference type="ARBA" id="ARBA00022679"/>
    </source>
</evidence>
<evidence type="ECO:0000256" key="2">
    <source>
        <dbReference type="ARBA" id="ARBA00004167"/>
    </source>
</evidence>
<dbReference type="Gene3D" id="3.30.40.10">
    <property type="entry name" value="Zinc/RING finger domain, C3HC4 (zinc finger)"/>
    <property type="match status" value="1"/>
</dbReference>
<comment type="similarity">
    <text evidence="13">Belongs to the RING-type zinc finger family. ATL subfamily.</text>
</comment>
<dbReference type="InterPro" id="IPR013083">
    <property type="entry name" value="Znf_RING/FYVE/PHD"/>
</dbReference>
<dbReference type="CDD" id="cd16454">
    <property type="entry name" value="RING-H2_PA-TM-RING"/>
    <property type="match status" value="1"/>
</dbReference>